<feature type="non-terminal residue" evidence="2">
    <location>
        <position position="67"/>
    </location>
</feature>
<keyword evidence="3" id="KW-1185">Reference proteome</keyword>
<comment type="caution">
    <text evidence="2">The sequence shown here is derived from an EMBL/GenBank/DDBJ whole genome shotgun (WGS) entry which is preliminary data.</text>
</comment>
<evidence type="ECO:0000313" key="3">
    <source>
        <dbReference type="Proteomes" id="UP001159428"/>
    </source>
</evidence>
<evidence type="ECO:0000313" key="2">
    <source>
        <dbReference type="EMBL" id="CAH3153095.1"/>
    </source>
</evidence>
<dbReference type="EMBL" id="CALNXJ010000052">
    <property type="protein sequence ID" value="CAH3153095.1"/>
    <property type="molecule type" value="Genomic_DNA"/>
</dbReference>
<name>A0AAU9XMG2_9CNID</name>
<feature type="compositionally biased region" description="Polar residues" evidence="1">
    <location>
        <begin position="32"/>
        <end position="45"/>
    </location>
</feature>
<sequence>TVPVGLRYKLVAVLKSEGGSPTSIYEAHPRSETTGSTVENRSGSNPCIRRNKIWGRQNGGVLAYNGG</sequence>
<gene>
    <name evidence="2" type="ORF">PMEA_00026966</name>
</gene>
<organism evidence="2 3">
    <name type="scientific">Pocillopora meandrina</name>
    <dbReference type="NCBI Taxonomy" id="46732"/>
    <lineage>
        <taxon>Eukaryota</taxon>
        <taxon>Metazoa</taxon>
        <taxon>Cnidaria</taxon>
        <taxon>Anthozoa</taxon>
        <taxon>Hexacorallia</taxon>
        <taxon>Scleractinia</taxon>
        <taxon>Astrocoeniina</taxon>
        <taxon>Pocilloporidae</taxon>
        <taxon>Pocillopora</taxon>
    </lineage>
</organism>
<protein>
    <submittedName>
        <fullName evidence="2">Uncharacterized protein</fullName>
    </submittedName>
</protein>
<feature type="non-terminal residue" evidence="2">
    <location>
        <position position="1"/>
    </location>
</feature>
<dbReference type="Proteomes" id="UP001159428">
    <property type="component" value="Unassembled WGS sequence"/>
</dbReference>
<evidence type="ECO:0000256" key="1">
    <source>
        <dbReference type="SAM" id="MobiDB-lite"/>
    </source>
</evidence>
<reference evidence="2 3" key="1">
    <citation type="submission" date="2022-05" db="EMBL/GenBank/DDBJ databases">
        <authorList>
            <consortium name="Genoscope - CEA"/>
            <person name="William W."/>
        </authorList>
    </citation>
    <scope>NUCLEOTIDE SEQUENCE [LARGE SCALE GENOMIC DNA]</scope>
</reference>
<accession>A0AAU9XMG2</accession>
<dbReference type="AlphaFoldDB" id="A0AAU9XMG2"/>
<proteinExistence type="predicted"/>
<feature type="region of interest" description="Disordered" evidence="1">
    <location>
        <begin position="19"/>
        <end position="51"/>
    </location>
</feature>